<gene>
    <name evidence="2" type="ORF">FZ942_22885</name>
</gene>
<accession>A0A5A9GKH6</accession>
<dbReference type="InterPro" id="IPR029063">
    <property type="entry name" value="SAM-dependent_MTases_sf"/>
</dbReference>
<proteinExistence type="predicted"/>
<dbReference type="EMBL" id="VTTN01000010">
    <property type="protein sequence ID" value="KAA0593739.1"/>
    <property type="molecule type" value="Genomic_DNA"/>
</dbReference>
<dbReference type="Gene3D" id="3.40.50.150">
    <property type="entry name" value="Vaccinia Virus protein VP39"/>
    <property type="match status" value="1"/>
</dbReference>
<comment type="caution">
    <text evidence="2">The sequence shown here is derived from an EMBL/GenBank/DDBJ whole genome shotgun (WGS) entry which is preliminary data.</text>
</comment>
<dbReference type="Pfam" id="PF13489">
    <property type="entry name" value="Methyltransf_23"/>
    <property type="match status" value="1"/>
</dbReference>
<organism evidence="2 3">
    <name type="scientific">Azospirillum lipoferum</name>
    <dbReference type="NCBI Taxonomy" id="193"/>
    <lineage>
        <taxon>Bacteria</taxon>
        <taxon>Pseudomonadati</taxon>
        <taxon>Pseudomonadota</taxon>
        <taxon>Alphaproteobacteria</taxon>
        <taxon>Rhodospirillales</taxon>
        <taxon>Azospirillaceae</taxon>
        <taxon>Azospirillum</taxon>
    </lineage>
</organism>
<keyword evidence="1 2" id="KW-0808">Transferase</keyword>
<reference evidence="2 3" key="1">
    <citation type="submission" date="2019-08" db="EMBL/GenBank/DDBJ databases">
        <authorList>
            <person name="Grouzdev D."/>
            <person name="Tikhonova E."/>
            <person name="Kravchenko I."/>
        </authorList>
    </citation>
    <scope>NUCLEOTIDE SEQUENCE [LARGE SCALE GENOMIC DNA]</scope>
    <source>
        <strain evidence="2 3">59b</strain>
    </source>
</reference>
<dbReference type="OrthoDB" id="9815644at2"/>
<dbReference type="PANTHER" id="PTHR43861">
    <property type="entry name" value="TRANS-ACONITATE 2-METHYLTRANSFERASE-RELATED"/>
    <property type="match status" value="1"/>
</dbReference>
<keyword evidence="2" id="KW-0489">Methyltransferase</keyword>
<evidence type="ECO:0000313" key="2">
    <source>
        <dbReference type="EMBL" id="KAA0593739.1"/>
    </source>
</evidence>
<keyword evidence="3" id="KW-1185">Reference proteome</keyword>
<dbReference type="GO" id="GO:0032259">
    <property type="term" value="P:methylation"/>
    <property type="evidence" value="ECO:0007669"/>
    <property type="project" value="UniProtKB-KW"/>
</dbReference>
<dbReference type="Proteomes" id="UP000324927">
    <property type="component" value="Unassembled WGS sequence"/>
</dbReference>
<sequence length="392" mass="42467">MMTTPSCHLCGHDALHEVAGYGRLLRITSDVRIWPAGGRLAVCRACGAVQKPATAAWRSECQAIYSTYVVYRQNGGNEQAVFASSGGGEARSLLLLRKLVDGFGLPSDGHHLDFGCGDGSLLRNAAALLPAWKRAGAELNDSRRPEIEAIPGVEDFYAGSPSAIPRRFDLVTTVHVLEHFERPMAILSTLVGMLVPDGKLVIEVPDLRTSPFDLLIADHATHFTPAVLRNVLTESGLYVDCLTDSWIPRELSVVARHAALPEGTAVLPTDPPADQVWRASLERVEHHIDWLTRLRDSARAAAVAGPVGIFGTSIAATWLAAHVSDSIAFFVDEDMQRVGGTYLGRPILHPRQVPDGARVFVAHTPAFADKIACRLAELDRFTVIRPPDGVFV</sequence>
<name>A0A5A9GKH6_AZOLI</name>
<dbReference type="AlphaFoldDB" id="A0A5A9GKH6"/>
<dbReference type="PANTHER" id="PTHR43861:SF3">
    <property type="entry name" value="PUTATIVE (AFU_ORTHOLOGUE AFUA_2G14390)-RELATED"/>
    <property type="match status" value="1"/>
</dbReference>
<dbReference type="GO" id="GO:0008168">
    <property type="term" value="F:methyltransferase activity"/>
    <property type="evidence" value="ECO:0007669"/>
    <property type="project" value="UniProtKB-KW"/>
</dbReference>
<evidence type="ECO:0000313" key="3">
    <source>
        <dbReference type="Proteomes" id="UP000324927"/>
    </source>
</evidence>
<protein>
    <submittedName>
        <fullName evidence="2">Class I SAM-dependent methyltransferase</fullName>
    </submittedName>
</protein>
<evidence type="ECO:0000256" key="1">
    <source>
        <dbReference type="ARBA" id="ARBA00022679"/>
    </source>
</evidence>
<dbReference type="RefSeq" id="WP_149233405.1">
    <property type="nucleotide sequence ID" value="NZ_JALJXJ010000016.1"/>
</dbReference>
<dbReference type="SUPFAM" id="SSF53335">
    <property type="entry name" value="S-adenosyl-L-methionine-dependent methyltransferases"/>
    <property type="match status" value="1"/>
</dbReference>